<proteinExistence type="predicted"/>
<dbReference type="Gene3D" id="3.20.20.370">
    <property type="entry name" value="Glycoside hydrolase/deacetylase"/>
    <property type="match status" value="1"/>
</dbReference>
<dbReference type="PANTHER" id="PTHR34216">
    <property type="match status" value="1"/>
</dbReference>
<accession>A0ABX7E4S9</accession>
<evidence type="ECO:0000256" key="2">
    <source>
        <dbReference type="ARBA" id="ARBA00022729"/>
    </source>
</evidence>
<dbReference type="EMBL" id="CP065425">
    <property type="protein sequence ID" value="QQZ10279.1"/>
    <property type="molecule type" value="Genomic_DNA"/>
</dbReference>
<dbReference type="Pfam" id="PF01522">
    <property type="entry name" value="Polysacc_deac_1"/>
    <property type="match status" value="1"/>
</dbReference>
<dbReference type="InterPro" id="IPR051398">
    <property type="entry name" value="Polysacch_Deacetylase"/>
</dbReference>
<comment type="subcellular location">
    <subcellularLocation>
        <location evidence="1">Secreted</location>
    </subcellularLocation>
</comment>
<organism evidence="4 5">
    <name type="scientific">Heyndrickxia vini</name>
    <dbReference type="NCBI Taxonomy" id="1476025"/>
    <lineage>
        <taxon>Bacteria</taxon>
        <taxon>Bacillati</taxon>
        <taxon>Bacillota</taxon>
        <taxon>Bacilli</taxon>
        <taxon>Bacillales</taxon>
        <taxon>Bacillaceae</taxon>
        <taxon>Heyndrickxia</taxon>
    </lineage>
</organism>
<evidence type="ECO:0000259" key="3">
    <source>
        <dbReference type="Pfam" id="PF01522"/>
    </source>
</evidence>
<gene>
    <name evidence="4" type="ORF">I5776_04805</name>
</gene>
<dbReference type="PANTHER" id="PTHR34216:SF3">
    <property type="entry name" value="POLY-BETA-1,6-N-ACETYL-D-GLUCOSAMINE N-DEACETYLASE"/>
    <property type="match status" value="1"/>
</dbReference>
<evidence type="ECO:0000313" key="4">
    <source>
        <dbReference type="EMBL" id="QQZ10279.1"/>
    </source>
</evidence>
<reference evidence="4 5" key="1">
    <citation type="submission" date="2020-11" db="EMBL/GenBank/DDBJ databases">
        <title>Taxonomic evaluation of the Bacillus sporothermodurans group of bacteria based on whole genome sequences.</title>
        <authorList>
            <person name="Fiedler G."/>
            <person name="Herbstmann A.-D."/>
            <person name="Doll E."/>
            <person name="Wenning M."/>
            <person name="Brinks E."/>
            <person name="Kabisch J."/>
            <person name="Breitenwieser F."/>
            <person name="Lappann M."/>
            <person name="Boehnlein C."/>
            <person name="Franz C."/>
        </authorList>
    </citation>
    <scope>NUCLEOTIDE SEQUENCE [LARGE SCALE GENOMIC DNA]</scope>
    <source>
        <strain evidence="4 5">JCM 19841</strain>
    </source>
</reference>
<dbReference type="InterPro" id="IPR011330">
    <property type="entry name" value="Glyco_hydro/deAcase_b/a-brl"/>
</dbReference>
<evidence type="ECO:0000313" key="5">
    <source>
        <dbReference type="Proteomes" id="UP000595691"/>
    </source>
</evidence>
<name>A0ABX7E4S9_9BACI</name>
<keyword evidence="5" id="KW-1185">Reference proteome</keyword>
<dbReference type="InterPro" id="IPR002509">
    <property type="entry name" value="NODB_dom"/>
</dbReference>
<evidence type="ECO:0000256" key="1">
    <source>
        <dbReference type="ARBA" id="ARBA00004613"/>
    </source>
</evidence>
<feature type="domain" description="NodB homology" evidence="3">
    <location>
        <begin position="50"/>
        <end position="249"/>
    </location>
</feature>
<dbReference type="SUPFAM" id="SSF88713">
    <property type="entry name" value="Glycoside hydrolase/deacetylase"/>
    <property type="match status" value="1"/>
</dbReference>
<dbReference type="RefSeq" id="WP_202779225.1">
    <property type="nucleotide sequence ID" value="NZ_CP065425.1"/>
</dbReference>
<keyword evidence="2" id="KW-0732">Signal</keyword>
<protein>
    <submittedName>
        <fullName evidence="4">Polysaccharide deacetylase family protein</fullName>
    </submittedName>
</protein>
<sequence length="300" mass="35121">MEDISVMYHYVREKNGWNGIHPLIPEKFEQQLEILSSNYDIVCPDDIERKSNKPKCILSFDDATKDQYTIAFEILKKKGIPGYFTVMSAPLVNSEIPIFHLVHTVLSLYSDEEIWQDLKNEFDLKNKNIESLSSYYSYEKDLLRRFNKYVLNFYLTEQKSRRFLEERVLNKYGNKEKFINEFYVSKNEFLEMKRAGMTIGVHCVKHIPYSGDALAFYKKEIEPCIDFIKEEIGVTPKWYTPAFGGGEKYIEMMSGLENILKKEGFKGGFTTIEGFNNGLSNFWLKRFDCVKLPPVTNLND</sequence>
<dbReference type="Proteomes" id="UP000595691">
    <property type="component" value="Chromosome"/>
</dbReference>